<dbReference type="SFLD" id="SFLDS00014">
    <property type="entry name" value="RuBisCO"/>
    <property type="match status" value="1"/>
</dbReference>
<dbReference type="InterPro" id="IPR000685">
    <property type="entry name" value="RuBisCO_lsu_C"/>
</dbReference>
<dbReference type="PATRIC" id="fig|1538.10.peg.3104"/>
<reference evidence="2 3" key="1">
    <citation type="journal article" date="2015" name="Biotechnol. Bioeng.">
        <title>Genome sequence and phenotypic characterization of Caulobacter segnis.</title>
        <authorList>
            <person name="Patel S."/>
            <person name="Fletcher B."/>
            <person name="Scott D.C."/>
            <person name="Ely B."/>
        </authorList>
    </citation>
    <scope>NUCLEOTIDE SEQUENCE [LARGE SCALE GENOMIC DNA]</scope>
    <source>
        <strain evidence="2 3">ERI-2</strain>
    </source>
</reference>
<dbReference type="SFLD" id="SFLDF00158">
    <property type="entry name" value="5-methylthio-D-ribulose_1-phos"/>
    <property type="match status" value="1"/>
</dbReference>
<evidence type="ECO:0000313" key="2">
    <source>
        <dbReference type="EMBL" id="OAA83953.1"/>
    </source>
</evidence>
<gene>
    <name evidence="2" type="primary">mtnW</name>
    <name evidence="2" type="ORF">WY13_03082</name>
</gene>
<dbReference type="PANTHER" id="PTHR42704">
    <property type="entry name" value="RIBULOSE BISPHOSPHATE CARBOXYLASE"/>
    <property type="match status" value="1"/>
</dbReference>
<proteinExistence type="predicted"/>
<dbReference type="GO" id="GO:0016984">
    <property type="term" value="F:ribulose-bisphosphate carboxylase activity"/>
    <property type="evidence" value="ECO:0007669"/>
    <property type="project" value="InterPro"/>
</dbReference>
<dbReference type="GO" id="GO:0000287">
    <property type="term" value="F:magnesium ion binding"/>
    <property type="evidence" value="ECO:0007669"/>
    <property type="project" value="InterPro"/>
</dbReference>
<keyword evidence="2" id="KW-0413">Isomerase</keyword>
<accession>A0A168M0N1</accession>
<dbReference type="InterPro" id="IPR036422">
    <property type="entry name" value="RuBisCO_lsu_N_sf"/>
</dbReference>
<dbReference type="PANTHER" id="PTHR42704:SF17">
    <property type="entry name" value="RIBULOSE BISPHOSPHATE CARBOXYLASE LARGE CHAIN"/>
    <property type="match status" value="1"/>
</dbReference>
<dbReference type="Gene3D" id="3.20.20.110">
    <property type="entry name" value="Ribulose bisphosphate carboxylase, large subunit, C-terminal domain"/>
    <property type="match status" value="1"/>
</dbReference>
<evidence type="ECO:0000313" key="3">
    <source>
        <dbReference type="Proteomes" id="UP000077407"/>
    </source>
</evidence>
<dbReference type="GO" id="GO:0043715">
    <property type="term" value="F:2,3-diketo-5-methylthiopentyl-1-phosphate enolase activity"/>
    <property type="evidence" value="ECO:0007669"/>
    <property type="project" value="UniProtKB-EC"/>
</dbReference>
<dbReference type="RefSeq" id="WP_063556407.1">
    <property type="nucleotide sequence ID" value="NZ_LITT01000046.1"/>
</dbReference>
<dbReference type="GO" id="GO:0015977">
    <property type="term" value="P:carbon fixation"/>
    <property type="evidence" value="ECO:0007669"/>
    <property type="project" value="InterPro"/>
</dbReference>
<dbReference type="CDD" id="cd08210">
    <property type="entry name" value="RLP_RrRLP"/>
    <property type="match status" value="1"/>
</dbReference>
<dbReference type="SUPFAM" id="SSF51649">
    <property type="entry name" value="RuBisCo, C-terminal domain"/>
    <property type="match status" value="1"/>
</dbReference>
<dbReference type="InterPro" id="IPR033966">
    <property type="entry name" value="RuBisCO"/>
</dbReference>
<dbReference type="SUPFAM" id="SSF54966">
    <property type="entry name" value="RuBisCO, large subunit, small (N-terminal) domain"/>
    <property type="match status" value="1"/>
</dbReference>
<dbReference type="Pfam" id="PF00016">
    <property type="entry name" value="RuBisCO_large"/>
    <property type="match status" value="1"/>
</dbReference>
<dbReference type="Proteomes" id="UP000077407">
    <property type="component" value="Unassembled WGS sequence"/>
</dbReference>
<sequence>MFFTGKSDLKLPQERFNVTYKVQGDEKEAYRKAQDICIEQTVEFPEDVVPEGIIKDNIVGKIESFNKLEEGVFQVNISYPEDATAYELTQLINVIFGNTSIKPGVRVEKVNLSKKITDSFKGPRFGIKGIRKLLNVPKRPLLFTALKPMGVSAEELSHIAYEFAVGGIDIIKDDHGLTNQPFCPYEKRVKLCSEAVKRANDKTGRNTIYVPNITAPAGEILDRARIAKKFGAGGVLIAPGLTGFDAMRQVADDDSIALPVISHPAFQGSFVLGNEGIAHKVLFGDIARLAGADATIYPNFLGRFSFSREECVGVSENCKKEFGKLKSILPCPSGGMNLENIPESYKAYGDDVAFLIGGGLFRKGHSIANTCKYFKDLVENLI</sequence>
<dbReference type="SFLD" id="SFLDG00301">
    <property type="entry name" value="RuBisCO-like_proteins"/>
    <property type="match status" value="1"/>
</dbReference>
<feature type="domain" description="Ribulose bisphosphate carboxylase large subunit C-terminal" evidence="1">
    <location>
        <begin position="126"/>
        <end position="367"/>
    </location>
</feature>
<organism evidence="2 3">
    <name type="scientific">Clostridium ljungdahlii</name>
    <dbReference type="NCBI Taxonomy" id="1538"/>
    <lineage>
        <taxon>Bacteria</taxon>
        <taxon>Bacillati</taxon>
        <taxon>Bacillota</taxon>
        <taxon>Clostridia</taxon>
        <taxon>Eubacteriales</taxon>
        <taxon>Clostridiaceae</taxon>
        <taxon>Clostridium</taxon>
    </lineage>
</organism>
<protein>
    <submittedName>
        <fullName evidence="2">2,3-diketo-5-methylthiopentyl-1-phosphate enolase</fullName>
        <ecNumber evidence="2">5.3.2.5</ecNumber>
    </submittedName>
</protein>
<dbReference type="AlphaFoldDB" id="A0A168M0N1"/>
<dbReference type="EC" id="5.3.2.5" evidence="2"/>
<comment type="caution">
    <text evidence="2">The sequence shown here is derived from an EMBL/GenBank/DDBJ whole genome shotgun (WGS) entry which is preliminary data.</text>
</comment>
<dbReference type="InterPro" id="IPR036376">
    <property type="entry name" value="RuBisCO_lsu_C_sf"/>
</dbReference>
<dbReference type="Gene3D" id="3.30.70.150">
    <property type="entry name" value="RuBisCO large subunit, N-terminal domain"/>
    <property type="match status" value="1"/>
</dbReference>
<evidence type="ECO:0000259" key="1">
    <source>
        <dbReference type="Pfam" id="PF00016"/>
    </source>
</evidence>
<dbReference type="OrthoDB" id="9770811at2"/>
<dbReference type="EMBL" id="LITT01000046">
    <property type="protein sequence ID" value="OAA83953.1"/>
    <property type="molecule type" value="Genomic_DNA"/>
</dbReference>
<name>A0A168M0N1_9CLOT</name>